<evidence type="ECO:0000259" key="8">
    <source>
        <dbReference type="PROSITE" id="PS50928"/>
    </source>
</evidence>
<dbReference type="CDD" id="cd06261">
    <property type="entry name" value="TM_PBP2"/>
    <property type="match status" value="1"/>
</dbReference>
<dbReference type="InterPro" id="IPR035906">
    <property type="entry name" value="MetI-like_sf"/>
</dbReference>
<keyword evidence="4 7" id="KW-0812">Transmembrane</keyword>
<name>A0A174G5S8_9FIRM</name>
<reference evidence="9 11" key="1">
    <citation type="submission" date="2015-09" db="EMBL/GenBank/DDBJ databases">
        <authorList>
            <consortium name="Pathogen Informatics"/>
        </authorList>
    </citation>
    <scope>NUCLEOTIDE SEQUENCE [LARGE SCALE GENOMIC DNA]</scope>
    <source>
        <strain evidence="9 11">2789STDY5608849</strain>
    </source>
</reference>
<dbReference type="EMBL" id="CYYV01000010">
    <property type="protein sequence ID" value="CUO56987.1"/>
    <property type="molecule type" value="Genomic_DNA"/>
</dbReference>
<feature type="transmembrane region" description="Helical" evidence="7">
    <location>
        <begin position="231"/>
        <end position="258"/>
    </location>
</feature>
<feature type="transmembrane region" description="Helical" evidence="7">
    <location>
        <begin position="173"/>
        <end position="190"/>
    </location>
</feature>
<dbReference type="Pfam" id="PF00528">
    <property type="entry name" value="BPD_transp_1"/>
    <property type="match status" value="1"/>
</dbReference>
<dbReference type="Pfam" id="PF19300">
    <property type="entry name" value="BPD_transp_1_N"/>
    <property type="match status" value="1"/>
</dbReference>
<evidence type="ECO:0000256" key="4">
    <source>
        <dbReference type="ARBA" id="ARBA00022692"/>
    </source>
</evidence>
<feature type="domain" description="ABC transmembrane type-1" evidence="8">
    <location>
        <begin position="98"/>
        <end position="300"/>
    </location>
</feature>
<organism evidence="9 11">
    <name type="scientific">Fusicatenibacter saccharivorans</name>
    <dbReference type="NCBI Taxonomy" id="1150298"/>
    <lineage>
        <taxon>Bacteria</taxon>
        <taxon>Bacillati</taxon>
        <taxon>Bacillota</taxon>
        <taxon>Clostridia</taxon>
        <taxon>Lachnospirales</taxon>
        <taxon>Lachnospiraceae</taxon>
        <taxon>Fusicatenibacter</taxon>
    </lineage>
</organism>
<dbReference type="OrthoDB" id="9806409at2"/>
<feature type="transmembrane region" description="Helical" evidence="7">
    <location>
        <begin position="278"/>
        <end position="303"/>
    </location>
</feature>
<gene>
    <name evidence="9" type="primary">nikB_2</name>
    <name evidence="9" type="ORF">ERS852406_02298</name>
    <name evidence="10" type="ORF">G5B05_09465</name>
</gene>
<evidence type="ECO:0000256" key="6">
    <source>
        <dbReference type="ARBA" id="ARBA00023136"/>
    </source>
</evidence>
<reference evidence="10 12" key="2">
    <citation type="journal article" date="2020" name="Cell Host Microbe">
        <title>Functional and Genomic Variation between Human-Derived Isolates of Lachnospiraceae Reveals Inter- and Intra-Species Diversity.</title>
        <authorList>
            <person name="Sorbara M.T."/>
            <person name="Littmann E.R."/>
            <person name="Fontana E."/>
            <person name="Moody T.U."/>
            <person name="Kohout C.E."/>
            <person name="Gjonbalaj M."/>
            <person name="Eaton V."/>
            <person name="Seok R."/>
            <person name="Leiner I.M."/>
            <person name="Pamer E.G."/>
        </authorList>
    </citation>
    <scope>NUCLEOTIDE SEQUENCE [LARGE SCALE GENOMIC DNA]</scope>
    <source>
        <strain evidence="10 12">MSK.14.54</strain>
    </source>
</reference>
<dbReference type="PROSITE" id="PS50928">
    <property type="entry name" value="ABC_TM1"/>
    <property type="match status" value="1"/>
</dbReference>
<dbReference type="Proteomes" id="UP000095706">
    <property type="component" value="Unassembled WGS sequence"/>
</dbReference>
<reference evidence="10" key="3">
    <citation type="submission" date="2020-02" db="EMBL/GenBank/DDBJ databases">
        <authorList>
            <person name="Littmann E."/>
            <person name="Sorbara M."/>
        </authorList>
    </citation>
    <scope>NUCLEOTIDE SEQUENCE</scope>
    <source>
        <strain evidence="10">MSK.14.54</strain>
    </source>
</reference>
<dbReference type="RefSeq" id="WP_055220125.1">
    <property type="nucleotide sequence ID" value="NZ_CYYV01000010.1"/>
</dbReference>
<evidence type="ECO:0000256" key="1">
    <source>
        <dbReference type="ARBA" id="ARBA00004651"/>
    </source>
</evidence>
<evidence type="ECO:0000313" key="12">
    <source>
        <dbReference type="Proteomes" id="UP000768180"/>
    </source>
</evidence>
<dbReference type="EMBL" id="JAAITQ010000015">
    <property type="protein sequence ID" value="NSE16632.1"/>
    <property type="molecule type" value="Genomic_DNA"/>
</dbReference>
<feature type="transmembrane region" description="Helical" evidence="7">
    <location>
        <begin position="134"/>
        <end position="158"/>
    </location>
</feature>
<dbReference type="GO" id="GO:0055085">
    <property type="term" value="P:transmembrane transport"/>
    <property type="evidence" value="ECO:0007669"/>
    <property type="project" value="InterPro"/>
</dbReference>
<evidence type="ECO:0000256" key="2">
    <source>
        <dbReference type="ARBA" id="ARBA00022448"/>
    </source>
</evidence>
<evidence type="ECO:0000313" key="11">
    <source>
        <dbReference type="Proteomes" id="UP000095706"/>
    </source>
</evidence>
<sequence length="313" mass="34181">MKKYLLKRLLCLIPVFLGVTILAFLLTGLSSVDAVDLKESSSGGVMSEAEKEAMREELGLNEPKAVQYLQWLKNALRGDFGESYVSGKPVLVSFCEKLPATIALAALALAMTVCLSFPLGILSAKYQNTWADRSISLFCFAGNSFPGFFTALLLLYFFSLKWNLFPVLSMGKGWKSCVLPAATLAVSMTAKYTRQVRSAVLAELEQEYVAGARARGLSENRILFGNVLKSVLLRMVTLLFLSAGSLLGGTAIVETIFMWNGVGKMAVDAVSMHDIPVIQAYLVWMAAIYLLLHLIADLLMGALDPRAKLEGMR</sequence>
<keyword evidence="5 7" id="KW-1133">Transmembrane helix</keyword>
<keyword evidence="6 7" id="KW-0472">Membrane</keyword>
<dbReference type="Gene3D" id="1.10.3720.10">
    <property type="entry name" value="MetI-like"/>
    <property type="match status" value="1"/>
</dbReference>
<comment type="similarity">
    <text evidence="7">Belongs to the binding-protein-dependent transport system permease family.</text>
</comment>
<evidence type="ECO:0000313" key="9">
    <source>
        <dbReference type="EMBL" id="CUO56987.1"/>
    </source>
</evidence>
<dbReference type="SUPFAM" id="SSF161098">
    <property type="entry name" value="MetI-like"/>
    <property type="match status" value="1"/>
</dbReference>
<feature type="transmembrane region" description="Helical" evidence="7">
    <location>
        <begin position="98"/>
        <end position="122"/>
    </location>
</feature>
<dbReference type="Proteomes" id="UP000768180">
    <property type="component" value="Unassembled WGS sequence"/>
</dbReference>
<accession>A0A174G5S8</accession>
<dbReference type="PANTHER" id="PTHR43163">
    <property type="entry name" value="DIPEPTIDE TRANSPORT SYSTEM PERMEASE PROTEIN DPPB-RELATED"/>
    <property type="match status" value="1"/>
</dbReference>
<proteinExistence type="inferred from homology"/>
<evidence type="ECO:0000256" key="3">
    <source>
        <dbReference type="ARBA" id="ARBA00022475"/>
    </source>
</evidence>
<dbReference type="InterPro" id="IPR000515">
    <property type="entry name" value="MetI-like"/>
</dbReference>
<evidence type="ECO:0000256" key="5">
    <source>
        <dbReference type="ARBA" id="ARBA00022989"/>
    </source>
</evidence>
<evidence type="ECO:0000256" key="7">
    <source>
        <dbReference type="RuleBase" id="RU363032"/>
    </source>
</evidence>
<dbReference type="PANTHER" id="PTHR43163:SF6">
    <property type="entry name" value="DIPEPTIDE TRANSPORT SYSTEM PERMEASE PROTEIN DPPB-RELATED"/>
    <property type="match status" value="1"/>
</dbReference>
<comment type="subcellular location">
    <subcellularLocation>
        <location evidence="1 7">Cell membrane</location>
        <topology evidence="1 7">Multi-pass membrane protein</topology>
    </subcellularLocation>
</comment>
<dbReference type="GO" id="GO:0005886">
    <property type="term" value="C:plasma membrane"/>
    <property type="evidence" value="ECO:0007669"/>
    <property type="project" value="UniProtKB-SubCell"/>
</dbReference>
<dbReference type="AlphaFoldDB" id="A0A174G5S8"/>
<keyword evidence="2 7" id="KW-0813">Transport</keyword>
<dbReference type="STRING" id="1150298.ERS852406_02298"/>
<evidence type="ECO:0000313" key="10">
    <source>
        <dbReference type="EMBL" id="NSE16632.1"/>
    </source>
</evidence>
<keyword evidence="3" id="KW-1003">Cell membrane</keyword>
<protein>
    <submittedName>
        <fullName evidence="10">ABC transporter permease</fullName>
    </submittedName>
    <submittedName>
        <fullName evidence="9">Nickel transport system permease protein nikB</fullName>
    </submittedName>
</protein>
<keyword evidence="12" id="KW-1185">Reference proteome</keyword>
<dbReference type="InterPro" id="IPR045621">
    <property type="entry name" value="BPD_transp_1_N"/>
</dbReference>